<feature type="domain" description="RecF/RecN/SMC N-terminal" evidence="11">
    <location>
        <begin position="1"/>
        <end position="500"/>
    </location>
</feature>
<evidence type="ECO:0000256" key="6">
    <source>
        <dbReference type="ARBA" id="ARBA00022840"/>
    </source>
</evidence>
<dbReference type="EMBL" id="AP019755">
    <property type="protein sequence ID" value="BBL35435.1"/>
    <property type="molecule type" value="Genomic_DNA"/>
</dbReference>
<dbReference type="Pfam" id="PF02463">
    <property type="entry name" value="SMC_N"/>
    <property type="match status" value="1"/>
</dbReference>
<evidence type="ECO:0000256" key="3">
    <source>
        <dbReference type="ARBA" id="ARBA00021315"/>
    </source>
</evidence>
<evidence type="ECO:0000313" key="12">
    <source>
        <dbReference type="EMBL" id="BBL35435.1"/>
    </source>
</evidence>
<dbReference type="GO" id="GO:0009432">
    <property type="term" value="P:SOS response"/>
    <property type="evidence" value="ECO:0007669"/>
    <property type="project" value="UniProtKB-ARBA"/>
</dbReference>
<dbReference type="GO" id="GO:0005524">
    <property type="term" value="F:ATP binding"/>
    <property type="evidence" value="ECO:0007669"/>
    <property type="project" value="UniProtKB-KW"/>
</dbReference>
<evidence type="ECO:0000256" key="9">
    <source>
        <dbReference type="PIRNR" id="PIRNR003128"/>
    </source>
</evidence>
<dbReference type="CDD" id="cd03241">
    <property type="entry name" value="ABC_RecN"/>
    <property type="match status" value="2"/>
</dbReference>
<evidence type="ECO:0000256" key="1">
    <source>
        <dbReference type="ARBA" id="ARBA00003618"/>
    </source>
</evidence>
<dbReference type="Gene3D" id="3.40.50.300">
    <property type="entry name" value="P-loop containing nucleotide triphosphate hydrolases"/>
    <property type="match status" value="2"/>
</dbReference>
<dbReference type="GO" id="GO:0006310">
    <property type="term" value="P:DNA recombination"/>
    <property type="evidence" value="ECO:0007669"/>
    <property type="project" value="InterPro"/>
</dbReference>
<reference evidence="12 13" key="1">
    <citation type="submission" date="2019-06" db="EMBL/GenBank/DDBJ databases">
        <title>Nitrosomonas stercoris KYUHI-S whole genome shotgun sequence.</title>
        <authorList>
            <person name="Nakagawa T."/>
            <person name="Tsuchiya Y."/>
            <person name="Takahashi R."/>
        </authorList>
    </citation>
    <scope>NUCLEOTIDE SEQUENCE [LARGE SCALE GENOMIC DNA]</scope>
    <source>
        <strain evidence="12 13">KYUHI-S</strain>
    </source>
</reference>
<dbReference type="PIRSF" id="PIRSF003128">
    <property type="entry name" value="RecN"/>
    <property type="match status" value="1"/>
</dbReference>
<evidence type="ECO:0000256" key="5">
    <source>
        <dbReference type="ARBA" id="ARBA00022763"/>
    </source>
</evidence>
<dbReference type="NCBIfam" id="TIGR00634">
    <property type="entry name" value="recN"/>
    <property type="match status" value="1"/>
</dbReference>
<evidence type="ECO:0000256" key="2">
    <source>
        <dbReference type="ARBA" id="ARBA00009441"/>
    </source>
</evidence>
<keyword evidence="5 9" id="KW-0227">DNA damage</keyword>
<evidence type="ECO:0000256" key="8">
    <source>
        <dbReference type="ARBA" id="ARBA00033408"/>
    </source>
</evidence>
<proteinExistence type="inferred from homology"/>
<dbReference type="AlphaFoldDB" id="A0A4Y1YSM6"/>
<name>A0A4Y1YSM6_9PROT</name>
<organism evidence="12 13">
    <name type="scientific">Nitrosomonas stercoris</name>
    <dbReference type="NCBI Taxonomy" id="1444684"/>
    <lineage>
        <taxon>Bacteria</taxon>
        <taxon>Pseudomonadati</taxon>
        <taxon>Pseudomonadota</taxon>
        <taxon>Betaproteobacteria</taxon>
        <taxon>Nitrosomonadales</taxon>
        <taxon>Nitrosomonadaceae</taxon>
        <taxon>Nitrosomonas</taxon>
    </lineage>
</organism>
<accession>A0A4Y1YSM6</accession>
<dbReference type="InterPro" id="IPR003395">
    <property type="entry name" value="RecF/RecN/SMC_N"/>
</dbReference>
<dbReference type="InterPro" id="IPR004604">
    <property type="entry name" value="DNA_recomb/repair_RecN"/>
</dbReference>
<keyword evidence="4" id="KW-0547">Nucleotide-binding</keyword>
<evidence type="ECO:0000256" key="4">
    <source>
        <dbReference type="ARBA" id="ARBA00022741"/>
    </source>
</evidence>
<dbReference type="FunFam" id="3.40.50.300:FF:000319">
    <property type="entry name" value="DNA repair protein RecN"/>
    <property type="match status" value="1"/>
</dbReference>
<keyword evidence="6" id="KW-0067">ATP-binding</keyword>
<sequence>MLQNLSIRHFVTIDYLELNFKMGFTVLTGETGAGKSILIDALGLALGKRADISQIRHGCERAEITAHFSITNIPEAQTWLQEHAFEEEDDTCLLRRIIETNGRSRSFINGHSATLQQLRTMGEWLIDIHSQHAHQQLTQNHKQCVLLDSWAGELALAQQVASSYWNWQKLHQQQVLHEQQSQQNQQEYELLATQLQELTALNFSSEEWDALQTEHKRLSHLTSLLETTQASLEALSEHDTAMLSQLNTVASRLEELVTIDKTLEPICNQLQSAQIQLQEVVYELQHYEQQLDIDPHRLQKIEARITAIHTTARKYHITPEMLTEFQETTQQRLETLEQLTNKQTLMEAEQAARAQYENLAAKLSQVRQQAAEQLSKQVTESMQILAMAGGRFNVAIQPVPAGNAHGMEHIEFQVASHEDLPLHPLHKVASGGELSRISLAIQVITSKANTIPTLIFDEVDTGIGGRTAETVGKLLHQLGATRQVISITHLPQVAAKGDHHWSASRIAHAKKDKQLPESTIVELDKTERVEEITRMLGGEQLTATVRRHAKEMLAHHGDSDNS</sequence>
<evidence type="ECO:0000313" key="13">
    <source>
        <dbReference type="Proteomes" id="UP000316473"/>
    </source>
</evidence>
<keyword evidence="13" id="KW-1185">Reference proteome</keyword>
<protein>
    <recommendedName>
        <fullName evidence="3 9">DNA repair protein RecN</fullName>
    </recommendedName>
    <alternativeName>
        <fullName evidence="8 9">Recombination protein N</fullName>
    </alternativeName>
</protein>
<comment type="similarity">
    <text evidence="2 9">Belongs to the RecN family.</text>
</comment>
<evidence type="ECO:0000256" key="7">
    <source>
        <dbReference type="ARBA" id="ARBA00023204"/>
    </source>
</evidence>
<keyword evidence="10" id="KW-0175">Coiled coil</keyword>
<dbReference type="PANTHER" id="PTHR11059:SF0">
    <property type="entry name" value="DNA REPAIR PROTEIN RECN"/>
    <property type="match status" value="1"/>
</dbReference>
<dbReference type="KEGG" id="nst:Nstercoris_01701"/>
<evidence type="ECO:0000256" key="10">
    <source>
        <dbReference type="SAM" id="Coils"/>
    </source>
</evidence>
<dbReference type="InterPro" id="IPR027417">
    <property type="entry name" value="P-loop_NTPase"/>
</dbReference>
<evidence type="ECO:0000259" key="11">
    <source>
        <dbReference type="Pfam" id="PF02463"/>
    </source>
</evidence>
<dbReference type="GO" id="GO:0043590">
    <property type="term" value="C:bacterial nucleoid"/>
    <property type="evidence" value="ECO:0007669"/>
    <property type="project" value="TreeGrafter"/>
</dbReference>
<keyword evidence="7 9" id="KW-0234">DNA repair</keyword>
<dbReference type="NCBIfam" id="NF008121">
    <property type="entry name" value="PRK10869.1"/>
    <property type="match status" value="1"/>
</dbReference>
<dbReference type="Proteomes" id="UP000316473">
    <property type="component" value="Chromosome"/>
</dbReference>
<comment type="function">
    <text evidence="1 9">May be involved in recombinational repair of damaged DNA.</text>
</comment>
<dbReference type="PANTHER" id="PTHR11059">
    <property type="entry name" value="DNA REPAIR PROTEIN RECN"/>
    <property type="match status" value="1"/>
</dbReference>
<gene>
    <name evidence="12" type="ORF">Nstercoris_01701</name>
</gene>
<feature type="coiled-coil region" evidence="10">
    <location>
        <begin position="342"/>
        <end position="376"/>
    </location>
</feature>
<dbReference type="GO" id="GO:0006281">
    <property type="term" value="P:DNA repair"/>
    <property type="evidence" value="ECO:0007669"/>
    <property type="project" value="UniProtKB-KW"/>
</dbReference>
<dbReference type="FunFam" id="3.40.50.300:FF:000356">
    <property type="entry name" value="DNA repair protein RecN"/>
    <property type="match status" value="1"/>
</dbReference>
<dbReference type="SUPFAM" id="SSF52540">
    <property type="entry name" value="P-loop containing nucleoside triphosphate hydrolases"/>
    <property type="match status" value="2"/>
</dbReference>